<evidence type="ECO:0000256" key="1">
    <source>
        <dbReference type="SAM" id="MobiDB-lite"/>
    </source>
</evidence>
<proteinExistence type="predicted"/>
<sequence length="75" mass="8303">MAWAKRGCQPEDTESGSTQWKHRVEAPSGSTEWKHRVEAPSGSTEWKHPVEAPSGSSTNREVPGRGCPSQRTWTV</sequence>
<name>A0AAE0ZWH7_9GAST</name>
<dbReference type="EMBL" id="JAWDGP010003233">
    <property type="protein sequence ID" value="KAK3776301.1"/>
    <property type="molecule type" value="Genomic_DNA"/>
</dbReference>
<dbReference type="Proteomes" id="UP001283361">
    <property type="component" value="Unassembled WGS sequence"/>
</dbReference>
<evidence type="ECO:0000313" key="3">
    <source>
        <dbReference type="Proteomes" id="UP001283361"/>
    </source>
</evidence>
<feature type="region of interest" description="Disordered" evidence="1">
    <location>
        <begin position="1"/>
        <end position="75"/>
    </location>
</feature>
<evidence type="ECO:0000313" key="2">
    <source>
        <dbReference type="EMBL" id="KAK3776301.1"/>
    </source>
</evidence>
<gene>
    <name evidence="2" type="ORF">RRG08_039889</name>
</gene>
<organism evidence="2 3">
    <name type="scientific">Elysia crispata</name>
    <name type="common">lettuce slug</name>
    <dbReference type="NCBI Taxonomy" id="231223"/>
    <lineage>
        <taxon>Eukaryota</taxon>
        <taxon>Metazoa</taxon>
        <taxon>Spiralia</taxon>
        <taxon>Lophotrochozoa</taxon>
        <taxon>Mollusca</taxon>
        <taxon>Gastropoda</taxon>
        <taxon>Heterobranchia</taxon>
        <taxon>Euthyneura</taxon>
        <taxon>Panpulmonata</taxon>
        <taxon>Sacoglossa</taxon>
        <taxon>Placobranchoidea</taxon>
        <taxon>Plakobranchidae</taxon>
        <taxon>Elysia</taxon>
    </lineage>
</organism>
<protein>
    <submittedName>
        <fullName evidence="2">Uncharacterized protein</fullName>
    </submittedName>
</protein>
<dbReference type="AlphaFoldDB" id="A0AAE0ZWH7"/>
<accession>A0AAE0ZWH7</accession>
<keyword evidence="3" id="KW-1185">Reference proteome</keyword>
<comment type="caution">
    <text evidence="2">The sequence shown here is derived from an EMBL/GenBank/DDBJ whole genome shotgun (WGS) entry which is preliminary data.</text>
</comment>
<reference evidence="2" key="1">
    <citation type="journal article" date="2023" name="G3 (Bethesda)">
        <title>A reference genome for the long-term kleptoplast-retaining sea slug Elysia crispata morphotype clarki.</title>
        <authorList>
            <person name="Eastman K.E."/>
            <person name="Pendleton A.L."/>
            <person name="Shaikh M.A."/>
            <person name="Suttiyut T."/>
            <person name="Ogas R."/>
            <person name="Tomko P."/>
            <person name="Gavelis G."/>
            <person name="Widhalm J.R."/>
            <person name="Wisecaver J.H."/>
        </authorList>
    </citation>
    <scope>NUCLEOTIDE SEQUENCE</scope>
    <source>
        <strain evidence="2">ECLA1</strain>
    </source>
</reference>